<dbReference type="Proteomes" id="UP001172645">
    <property type="component" value="Unassembled WGS sequence"/>
</dbReference>
<dbReference type="InterPro" id="IPR036388">
    <property type="entry name" value="WH-like_DNA-bd_sf"/>
</dbReference>
<comment type="caution">
    <text evidence="2">The sequence shown here is derived from an EMBL/GenBank/DDBJ whole genome shotgun (WGS) entry which is preliminary data.</text>
</comment>
<evidence type="ECO:0000256" key="1">
    <source>
        <dbReference type="ARBA" id="ARBA00023125"/>
    </source>
</evidence>
<accession>A0ABT7K499</accession>
<dbReference type="NCBIfam" id="TIGR00738">
    <property type="entry name" value="rrf2_super"/>
    <property type="match status" value="1"/>
</dbReference>
<proteinExistence type="predicted"/>
<dbReference type="Pfam" id="PF02082">
    <property type="entry name" value="Rrf2"/>
    <property type="match status" value="1"/>
</dbReference>
<dbReference type="PANTHER" id="PTHR33221">
    <property type="entry name" value="WINGED HELIX-TURN-HELIX TRANSCRIPTIONAL REGULATOR, RRF2 FAMILY"/>
    <property type="match status" value="1"/>
</dbReference>
<gene>
    <name evidence="2" type="ORF">PY649_31660</name>
</gene>
<sequence>MRLTVYSDYALRMMMYLGLNTGKLSTISEISEAYDISRAHLMKITHELGQKGLIETVRGRQGGMRLAKDAAEIGVGAIVRACEPDFAIVPCMEPNAGIVCAIQPACVLKRALSAASAAFLDVLDGYTLSDLLRPSVPLRQMLGITLDDRQKQAIIEDLP</sequence>
<organism evidence="2 3">
    <name type="scientific">Rhizobium mayense</name>
    <dbReference type="NCBI Taxonomy" id="1312184"/>
    <lineage>
        <taxon>Bacteria</taxon>
        <taxon>Pseudomonadati</taxon>
        <taxon>Pseudomonadota</taxon>
        <taxon>Alphaproteobacteria</taxon>
        <taxon>Hyphomicrobiales</taxon>
        <taxon>Rhizobiaceae</taxon>
        <taxon>Rhizobium/Agrobacterium group</taxon>
        <taxon>Rhizobium</taxon>
    </lineage>
</organism>
<keyword evidence="1" id="KW-0238">DNA-binding</keyword>
<dbReference type="EMBL" id="JARFYM010000047">
    <property type="protein sequence ID" value="MDL2403435.1"/>
    <property type="molecule type" value="Genomic_DNA"/>
</dbReference>
<name>A0ABT7K499_9HYPH</name>
<evidence type="ECO:0000313" key="3">
    <source>
        <dbReference type="Proteomes" id="UP001172645"/>
    </source>
</evidence>
<dbReference type="PANTHER" id="PTHR33221:SF4">
    <property type="entry name" value="HTH-TYPE TRANSCRIPTIONAL REPRESSOR NSRR"/>
    <property type="match status" value="1"/>
</dbReference>
<dbReference type="SUPFAM" id="SSF46785">
    <property type="entry name" value="Winged helix' DNA-binding domain"/>
    <property type="match status" value="1"/>
</dbReference>
<dbReference type="RefSeq" id="WP_285872876.1">
    <property type="nucleotide sequence ID" value="NZ_JARFYM010000047.1"/>
</dbReference>
<dbReference type="PROSITE" id="PS51197">
    <property type="entry name" value="HTH_RRF2_2"/>
    <property type="match status" value="1"/>
</dbReference>
<dbReference type="InterPro" id="IPR000944">
    <property type="entry name" value="Tscrpt_reg_Rrf2"/>
</dbReference>
<evidence type="ECO:0000313" key="2">
    <source>
        <dbReference type="EMBL" id="MDL2403435.1"/>
    </source>
</evidence>
<dbReference type="Gene3D" id="1.10.10.10">
    <property type="entry name" value="Winged helix-like DNA-binding domain superfamily/Winged helix DNA-binding domain"/>
    <property type="match status" value="1"/>
</dbReference>
<reference evidence="2" key="1">
    <citation type="submission" date="2023-06" db="EMBL/GenBank/DDBJ databases">
        <title>Phylogenetic Diversity of Rhizobium strains.</title>
        <authorList>
            <person name="Moura F.T."/>
            <person name="Helene L.C.F."/>
            <person name="Hungria M."/>
        </authorList>
    </citation>
    <scope>NUCLEOTIDE SEQUENCE</scope>
    <source>
        <strain evidence="2">CCGE526</strain>
    </source>
</reference>
<protein>
    <submittedName>
        <fullName evidence="2">Rrf2 family transcriptional regulator</fullName>
    </submittedName>
</protein>
<keyword evidence="3" id="KW-1185">Reference proteome</keyword>
<dbReference type="InterPro" id="IPR036390">
    <property type="entry name" value="WH_DNA-bd_sf"/>
</dbReference>